<dbReference type="AlphaFoldDB" id="A0A1J5RYV6"/>
<keyword evidence="2" id="KW-0472">Membrane</keyword>
<evidence type="ECO:0000313" key="3">
    <source>
        <dbReference type="EMBL" id="OIQ97103.1"/>
    </source>
</evidence>
<name>A0A1J5RYV6_9ZZZZ</name>
<feature type="region of interest" description="Disordered" evidence="1">
    <location>
        <begin position="379"/>
        <end position="400"/>
    </location>
</feature>
<proteinExistence type="predicted"/>
<evidence type="ECO:0000256" key="1">
    <source>
        <dbReference type="SAM" id="MobiDB-lite"/>
    </source>
</evidence>
<keyword evidence="2" id="KW-1133">Transmembrane helix</keyword>
<accession>A0A1J5RYV6</accession>
<protein>
    <submittedName>
        <fullName evidence="3">General secretion pathway protein K</fullName>
    </submittedName>
</protein>
<gene>
    <name evidence="3" type="ORF">GALL_209280</name>
</gene>
<dbReference type="EMBL" id="MLJW01000138">
    <property type="protein sequence ID" value="OIQ97103.1"/>
    <property type="molecule type" value="Genomic_DNA"/>
</dbReference>
<sequence length="400" mass="43775">MQVRSSSQLTRRLARTWSRRRGAVLLVVLITILFAGAALTLFMQRANDDLLIGMRDADARRLRPEAYSALETTLAVLEDFIQVNGSLKSPAEGWGDPLNWAGYAPEQGRTVTVDFVDESGKVSLPHVTDAYLVDLFKSWDMRQTDAERVADALMLWMTKSYVPTSDFTPTYDLDPIPFGNPQRPLRTWSELESIDVVKDMFFDHDGQPNDLWRRFRSTFSLFDFTASNINAGNAGLMQELNLDPSQQGKLSDYLAGRGDFKSQGPGYFRTTGDIAKVVGLQAPPSGVGTTIQALRIIITVRDGQGSFRLDAVVSVGGSAKPVTQEAANKDYDSSPDAATASQALKATTTANQALAARTVTGDSTQMPALNYPFTILELRENDELPPTPPPATQADNAKST</sequence>
<organism evidence="3">
    <name type="scientific">mine drainage metagenome</name>
    <dbReference type="NCBI Taxonomy" id="410659"/>
    <lineage>
        <taxon>unclassified sequences</taxon>
        <taxon>metagenomes</taxon>
        <taxon>ecological metagenomes</taxon>
    </lineage>
</organism>
<reference evidence="3" key="1">
    <citation type="submission" date="2016-10" db="EMBL/GenBank/DDBJ databases">
        <title>Sequence of Gallionella enrichment culture.</title>
        <authorList>
            <person name="Poehlein A."/>
            <person name="Muehling M."/>
            <person name="Daniel R."/>
        </authorList>
    </citation>
    <scope>NUCLEOTIDE SEQUENCE</scope>
</reference>
<evidence type="ECO:0000256" key="2">
    <source>
        <dbReference type="SAM" id="Phobius"/>
    </source>
</evidence>
<comment type="caution">
    <text evidence="3">The sequence shown here is derived from an EMBL/GenBank/DDBJ whole genome shotgun (WGS) entry which is preliminary data.</text>
</comment>
<feature type="transmembrane region" description="Helical" evidence="2">
    <location>
        <begin position="21"/>
        <end position="43"/>
    </location>
</feature>
<keyword evidence="2" id="KW-0812">Transmembrane</keyword>